<dbReference type="AlphaFoldDB" id="A0A0D3G7T2"/>
<keyword evidence="3" id="KW-1185">Reference proteome</keyword>
<name>A0A0D3G7T2_9ORYZ</name>
<feature type="compositionally biased region" description="Basic and acidic residues" evidence="1">
    <location>
        <begin position="24"/>
        <end position="34"/>
    </location>
</feature>
<proteinExistence type="predicted"/>
<dbReference type="EnsemblPlants" id="OBART05G16990.1">
    <property type="protein sequence ID" value="OBART05G16990.1"/>
    <property type="gene ID" value="OBART05G16990"/>
</dbReference>
<evidence type="ECO:0000313" key="2">
    <source>
        <dbReference type="EnsemblPlants" id="OBART05G16990.1"/>
    </source>
</evidence>
<dbReference type="PaxDb" id="65489-OBART05G16990.1"/>
<organism evidence="2">
    <name type="scientific">Oryza barthii</name>
    <dbReference type="NCBI Taxonomy" id="65489"/>
    <lineage>
        <taxon>Eukaryota</taxon>
        <taxon>Viridiplantae</taxon>
        <taxon>Streptophyta</taxon>
        <taxon>Embryophyta</taxon>
        <taxon>Tracheophyta</taxon>
        <taxon>Spermatophyta</taxon>
        <taxon>Magnoliopsida</taxon>
        <taxon>Liliopsida</taxon>
        <taxon>Poales</taxon>
        <taxon>Poaceae</taxon>
        <taxon>BOP clade</taxon>
        <taxon>Oryzoideae</taxon>
        <taxon>Oryzeae</taxon>
        <taxon>Oryzinae</taxon>
        <taxon>Oryza</taxon>
    </lineage>
</organism>
<evidence type="ECO:0000313" key="3">
    <source>
        <dbReference type="Proteomes" id="UP000026960"/>
    </source>
</evidence>
<reference evidence="2" key="2">
    <citation type="submission" date="2015-03" db="UniProtKB">
        <authorList>
            <consortium name="EnsemblPlants"/>
        </authorList>
    </citation>
    <scope>IDENTIFICATION</scope>
</reference>
<dbReference type="HOGENOM" id="CLU_1671974_0_0_1"/>
<sequence length="158" mass="17515">MSGTSFWSASSSWSSRSRGMASPARERELAKEEMVSWSPSTSGARRLGELGRARRLPPPPSQTCWPPLPPSHAFASPTGCLFAALWLGWEWPQKKYGHERSGDGCPPTQFPRKLMLHCKSPVAAALYTEGAPEAVPTPAWEEKRRGLRHVGPTHFLFF</sequence>
<dbReference type="Gramene" id="OBART05G16990.1">
    <property type="protein sequence ID" value="OBART05G16990.1"/>
    <property type="gene ID" value="OBART05G16990"/>
</dbReference>
<reference evidence="2" key="1">
    <citation type="journal article" date="2009" name="Rice">
        <title>De Novo Next Generation Sequencing of Plant Genomes.</title>
        <authorList>
            <person name="Rounsley S."/>
            <person name="Marri P.R."/>
            <person name="Yu Y."/>
            <person name="He R."/>
            <person name="Sisneros N."/>
            <person name="Goicoechea J.L."/>
            <person name="Lee S.J."/>
            <person name="Angelova A."/>
            <person name="Kudrna D."/>
            <person name="Luo M."/>
            <person name="Affourtit J."/>
            <person name="Desany B."/>
            <person name="Knight J."/>
            <person name="Niazi F."/>
            <person name="Egholm M."/>
            <person name="Wing R.A."/>
        </authorList>
    </citation>
    <scope>NUCLEOTIDE SEQUENCE [LARGE SCALE GENOMIC DNA]</scope>
    <source>
        <strain evidence="2">cv. IRGC 105608</strain>
    </source>
</reference>
<evidence type="ECO:0000256" key="1">
    <source>
        <dbReference type="SAM" id="MobiDB-lite"/>
    </source>
</evidence>
<protein>
    <submittedName>
        <fullName evidence="2">Uncharacterized protein</fullName>
    </submittedName>
</protein>
<accession>A0A0D3G7T2</accession>
<feature type="compositionally biased region" description="Low complexity" evidence="1">
    <location>
        <begin position="1"/>
        <end position="22"/>
    </location>
</feature>
<dbReference type="Proteomes" id="UP000026960">
    <property type="component" value="Chromosome 5"/>
</dbReference>
<feature type="region of interest" description="Disordered" evidence="1">
    <location>
        <begin position="1"/>
        <end position="64"/>
    </location>
</feature>